<protein>
    <submittedName>
        <fullName evidence="1">Maltose operon protein</fullName>
    </submittedName>
</protein>
<organism evidence="1 2">
    <name type="scientific">Vibrio cincinnatiensis DSM 19608</name>
    <dbReference type="NCBI Taxonomy" id="1123491"/>
    <lineage>
        <taxon>Bacteria</taxon>
        <taxon>Pseudomonadati</taxon>
        <taxon>Pseudomonadota</taxon>
        <taxon>Gammaproteobacteria</taxon>
        <taxon>Vibrionales</taxon>
        <taxon>Vibrionaceae</taxon>
        <taxon>Vibrio</taxon>
    </lineage>
</organism>
<dbReference type="Proteomes" id="UP000190834">
    <property type="component" value="Unassembled WGS sequence"/>
</dbReference>
<reference evidence="2" key="1">
    <citation type="submission" date="2017-02" db="EMBL/GenBank/DDBJ databases">
        <authorList>
            <person name="Varghese N."/>
            <person name="Submissions S."/>
        </authorList>
    </citation>
    <scope>NUCLEOTIDE SEQUENCE [LARGE SCALE GENOMIC DNA]</scope>
    <source>
        <strain evidence="2">DSM 19608</strain>
    </source>
</reference>
<dbReference type="AlphaFoldDB" id="A0A1T4NPY0"/>
<dbReference type="PROSITE" id="PS51257">
    <property type="entry name" value="PROKAR_LIPOPROTEIN"/>
    <property type="match status" value="1"/>
</dbReference>
<dbReference type="InterPro" id="IPR010794">
    <property type="entry name" value="MalM"/>
</dbReference>
<name>A0A1T4NPY0_VIBCI</name>
<proteinExistence type="predicted"/>
<dbReference type="GO" id="GO:0042597">
    <property type="term" value="C:periplasmic space"/>
    <property type="evidence" value="ECO:0007669"/>
    <property type="project" value="InterPro"/>
</dbReference>
<gene>
    <name evidence="1" type="ORF">SAMN02745782_01408</name>
</gene>
<keyword evidence="2" id="KW-1185">Reference proteome</keyword>
<dbReference type="GO" id="GO:0008643">
    <property type="term" value="P:carbohydrate transport"/>
    <property type="evidence" value="ECO:0007669"/>
    <property type="project" value="InterPro"/>
</dbReference>
<dbReference type="STRING" id="1123491.SAMN02745782_01408"/>
<dbReference type="Pfam" id="PF07148">
    <property type="entry name" value="MalM"/>
    <property type="match status" value="1"/>
</dbReference>
<evidence type="ECO:0000313" key="1">
    <source>
        <dbReference type="EMBL" id="SJZ81175.1"/>
    </source>
</evidence>
<sequence length="271" mass="29775">MIKKWLAPLLVGVLVTGCTSTEQLDLQQNQSAEKFITHLENVSWNVLDIPTEVEFTFNQSSQLLLDGKSAGPVAGFIIPGNRGSLDISLASFVSNDLKVYAPTVVILDGQGKEIYKKTFSDFQYYPAKMLDNDQFVTTFNVIPDMTGQELKVLIYTTAEDLAGTSQILHPAKAHALARHTQPPDIADPYANHSLSGHLRLTITANDIVSRHIVTNTNARPQGTELTAYYHSEIKKAVVENNIPKALGLLDEAKDLGIKDAQEIFVKAINSK</sequence>
<evidence type="ECO:0000313" key="2">
    <source>
        <dbReference type="Proteomes" id="UP000190834"/>
    </source>
</evidence>
<accession>A0A1T4NPY0</accession>
<dbReference type="EMBL" id="FUXB01000006">
    <property type="protein sequence ID" value="SJZ81175.1"/>
    <property type="molecule type" value="Genomic_DNA"/>
</dbReference>